<dbReference type="GO" id="GO:0016020">
    <property type="term" value="C:membrane"/>
    <property type="evidence" value="ECO:0007669"/>
    <property type="project" value="UniProtKB-SubCell"/>
</dbReference>
<feature type="compositionally biased region" description="Basic and acidic residues" evidence="5">
    <location>
        <begin position="1037"/>
        <end position="1049"/>
    </location>
</feature>
<feature type="domain" description="Integral membrane bound transporter" evidence="8">
    <location>
        <begin position="712"/>
        <end position="849"/>
    </location>
</feature>
<dbReference type="InterPro" id="IPR049453">
    <property type="entry name" value="Memb_transporter_dom"/>
</dbReference>
<comment type="subcellular location">
    <subcellularLocation>
        <location evidence="1">Membrane</location>
        <topology evidence="1">Multi-pass membrane protein</topology>
    </subcellularLocation>
</comment>
<comment type="caution">
    <text evidence="9">The sequence shown here is derived from an EMBL/GenBank/DDBJ whole genome shotgun (WGS) entry which is preliminary data.</text>
</comment>
<evidence type="ECO:0000313" key="10">
    <source>
        <dbReference type="Proteomes" id="UP000034680"/>
    </source>
</evidence>
<name>A0A0G2FEC5_9PEZI</name>
<feature type="transmembrane region" description="Helical" evidence="6">
    <location>
        <begin position="828"/>
        <end position="852"/>
    </location>
</feature>
<evidence type="ECO:0000256" key="1">
    <source>
        <dbReference type="ARBA" id="ARBA00004141"/>
    </source>
</evidence>
<evidence type="ECO:0000256" key="3">
    <source>
        <dbReference type="ARBA" id="ARBA00022989"/>
    </source>
</evidence>
<feature type="compositionally biased region" description="Polar residues" evidence="5">
    <location>
        <begin position="19"/>
        <end position="49"/>
    </location>
</feature>
<feature type="transmembrane region" description="Helical" evidence="6">
    <location>
        <begin position="125"/>
        <end position="144"/>
    </location>
</feature>
<dbReference type="AlphaFoldDB" id="A0A0G2FEC5"/>
<keyword evidence="4 6" id="KW-0472">Membrane</keyword>
<dbReference type="EMBL" id="LCUC01000271">
    <property type="protein sequence ID" value="KKY32912.1"/>
    <property type="molecule type" value="Genomic_DNA"/>
</dbReference>
<sequence>MAAAATAASAATEPAQPVQEEQPSRQQTQSQENLSHQGQNGTESAQSQGLEPGEDPLRNAPTFKDELAPEREEEAPEEKLKSPGFVEKVMQKLGLNDVLLKSMFKGSVAPIIGLSIYQAPSVMRQLTTLGYLVGVITVLALAVLPRGKFIQNMTLNCLATAVGCAMAMLINYTAVQARLNTSDLREMAAFIQANGRAPYNSSQSAVCGVWLFFQIWLSNVIRAKYPAFNVPVIIYSIVVNISCTFGPEFPTLATAEAFIQRLLTAILMGLAIATAVSLVVFPISSRQVVVKQMAGVLGLFKKSIVLEKQYLQGLEKEDMFALEITETSAGRSEPERKGGKKDKGPKLTKEQKNALALRGTIGAIRELMGKIYGDMKFAKRDIAWGHLSAKDFGEMFNLIRMCVIPMTGIGTIMDIFQKVGRERGWDGDGPGGGGLFQRFQPIGKEESQRIWNDIMKQLHEPFEILSEAMTQGIDHAGILLKLFPQPKAQKKAAAQNAGQDADVEASGGELRPGQVGFSNVINAKIEIFNSRKGEILRLWAKDKGLCTDGNFENWAQDSTRLFEKRRNDQAQLYVILYLEKLMQATGEAVQDLVAFAEARAEDGTMSKKRLIFPSGRRLRKWFLGIFSNEDSTAEDSPDIMETGTNVVYLGQGWMNKKDPEHLPATNAWERFGNGVRRFSRFFGSPESVFGFRVACATMTIGIIAFLESTQRFFIQQRLVWAMIIIAIGMTQTSGQSTFGFLLRIGGTFIAMVNCFIIYYIVDRKVPGIFVFLWLFIFLEYYFFFKYPQFIPAAMICIVTQVLILGYELQTDLLGITASESSGQPYYPLYTLAPYRLATVAAGAFVAFFWTVFPSPFTDRTWLRKDLSAVLYLLANYSSVVHTTMKATMSGTVGDMEIPGTPAHSLFKMHASFQKFEPSLGGKFPEEQYQDIILRSTRIMNYCTLMSYVLTYLAPKGPAENSDKDWMHVLGEVFEDVSPVHNQILSTLTLLSNSLLSGQSLPPYLPLPKPYEMTRHLLSMPADGKPDGEPANPSPSTHNDDRQQQQQRRHLDARSLLDARNMEQKGYTEFAVLQVCSTLIVGDLEGLIATVASLVGTVDFSFRVEHNATEESSASDLGSVRRAGTWASRAAEARATVSSAGGGSEKGKGKKD</sequence>
<feature type="compositionally biased region" description="Low complexity" evidence="5">
    <location>
        <begin position="1"/>
        <end position="12"/>
    </location>
</feature>
<reference evidence="9 10" key="1">
    <citation type="submission" date="2015-05" db="EMBL/GenBank/DDBJ databases">
        <title>Distinctive expansion of gene families associated with plant cell wall degradation and secondary metabolism in the genomes of grapevine trunk pathogens.</title>
        <authorList>
            <person name="Lawrence D.P."/>
            <person name="Travadon R."/>
            <person name="Rolshausen P.E."/>
            <person name="Baumgartner K."/>
        </authorList>
    </citation>
    <scope>NUCLEOTIDE SEQUENCE [LARGE SCALE GENOMIC DNA]</scope>
    <source>
        <strain evidence="9">DA912</strain>
    </source>
</reference>
<feature type="transmembrane region" description="Helical" evidence="6">
    <location>
        <begin position="767"/>
        <end position="783"/>
    </location>
</feature>
<dbReference type="PANTHER" id="PTHR37994">
    <property type="entry name" value="ARAE_2_N DOMAIN-CONTAINING PROTEIN-RELATED"/>
    <property type="match status" value="1"/>
</dbReference>
<evidence type="ECO:0000313" key="9">
    <source>
        <dbReference type="EMBL" id="KKY32912.1"/>
    </source>
</evidence>
<feature type="region of interest" description="Disordered" evidence="5">
    <location>
        <begin position="1017"/>
        <end position="1049"/>
    </location>
</feature>
<feature type="transmembrane region" description="Helical" evidence="6">
    <location>
        <begin position="718"/>
        <end position="734"/>
    </location>
</feature>
<evidence type="ECO:0000256" key="2">
    <source>
        <dbReference type="ARBA" id="ARBA00022692"/>
    </source>
</evidence>
<organism evidence="9 10">
    <name type="scientific">Diaporthe ampelina</name>
    <dbReference type="NCBI Taxonomy" id="1214573"/>
    <lineage>
        <taxon>Eukaryota</taxon>
        <taxon>Fungi</taxon>
        <taxon>Dikarya</taxon>
        <taxon>Ascomycota</taxon>
        <taxon>Pezizomycotina</taxon>
        <taxon>Sordariomycetes</taxon>
        <taxon>Sordariomycetidae</taxon>
        <taxon>Diaporthales</taxon>
        <taxon>Diaporthaceae</taxon>
        <taxon>Diaporthe</taxon>
    </lineage>
</organism>
<feature type="compositionally biased region" description="Basic and acidic residues" evidence="5">
    <location>
        <begin position="332"/>
        <end position="349"/>
    </location>
</feature>
<dbReference type="STRING" id="1214573.A0A0G2FEC5"/>
<dbReference type="OrthoDB" id="2274698at2759"/>
<evidence type="ECO:0000256" key="4">
    <source>
        <dbReference type="ARBA" id="ARBA00023136"/>
    </source>
</evidence>
<dbReference type="Proteomes" id="UP000034680">
    <property type="component" value="Unassembled WGS sequence"/>
</dbReference>
<feature type="transmembrane region" description="Helical" evidence="6">
    <location>
        <begin position="740"/>
        <end position="760"/>
    </location>
</feature>
<gene>
    <name evidence="9" type="ORF">UCDDA912_g07140</name>
</gene>
<feature type="transmembrane region" description="Helical" evidence="6">
    <location>
        <begin position="689"/>
        <end position="706"/>
    </location>
</feature>
<proteinExistence type="predicted"/>
<feature type="region of interest" description="Disordered" evidence="5">
    <location>
        <begin position="1107"/>
        <end position="1151"/>
    </location>
</feature>
<evidence type="ECO:0000259" key="7">
    <source>
        <dbReference type="Pfam" id="PF10337"/>
    </source>
</evidence>
<dbReference type="Pfam" id="PF13515">
    <property type="entry name" value="FUSC_2"/>
    <property type="match status" value="1"/>
</dbReference>
<protein>
    <recommendedName>
        <fullName evidence="11">Mfs transporter</fullName>
    </recommendedName>
</protein>
<evidence type="ECO:0000259" key="8">
    <source>
        <dbReference type="Pfam" id="PF13515"/>
    </source>
</evidence>
<evidence type="ECO:0000256" key="5">
    <source>
        <dbReference type="SAM" id="MobiDB-lite"/>
    </source>
</evidence>
<keyword evidence="3 6" id="KW-1133">Transmembrane helix</keyword>
<dbReference type="PANTHER" id="PTHR37994:SF4">
    <property type="entry name" value="ER TRANSPORTER 6TM N-TERMINAL DOMAIN-CONTAINING PROTEIN-RELATED"/>
    <property type="match status" value="1"/>
</dbReference>
<evidence type="ECO:0000256" key="6">
    <source>
        <dbReference type="SAM" id="Phobius"/>
    </source>
</evidence>
<feature type="transmembrane region" description="Helical" evidence="6">
    <location>
        <begin position="789"/>
        <end position="808"/>
    </location>
</feature>
<keyword evidence="10" id="KW-1185">Reference proteome</keyword>
<dbReference type="InterPro" id="IPR018823">
    <property type="entry name" value="ArAE_2_N"/>
</dbReference>
<accession>A0A0G2FEC5</accession>
<feature type="transmembrane region" description="Helical" evidence="6">
    <location>
        <begin position="232"/>
        <end position="250"/>
    </location>
</feature>
<reference evidence="9 10" key="2">
    <citation type="submission" date="2015-05" db="EMBL/GenBank/DDBJ databases">
        <authorList>
            <person name="Morales-Cruz A."/>
            <person name="Amrine K.C."/>
            <person name="Cantu D."/>
        </authorList>
    </citation>
    <scope>NUCLEOTIDE SEQUENCE [LARGE SCALE GENOMIC DNA]</scope>
    <source>
        <strain evidence="9">DA912</strain>
    </source>
</reference>
<dbReference type="Pfam" id="PF10337">
    <property type="entry name" value="ArAE_2_N"/>
    <property type="match status" value="1"/>
</dbReference>
<evidence type="ECO:0008006" key="11">
    <source>
        <dbReference type="Google" id="ProtNLM"/>
    </source>
</evidence>
<feature type="domain" description="Putative ER transporter 6TM N-terminal" evidence="7">
    <location>
        <begin position="96"/>
        <end position="419"/>
    </location>
</feature>
<feature type="region of interest" description="Disordered" evidence="5">
    <location>
        <begin position="1"/>
        <end position="61"/>
    </location>
</feature>
<keyword evidence="2 6" id="KW-0812">Transmembrane</keyword>
<feature type="transmembrane region" description="Helical" evidence="6">
    <location>
        <begin position="156"/>
        <end position="175"/>
    </location>
</feature>
<feature type="region of interest" description="Disordered" evidence="5">
    <location>
        <begin position="327"/>
        <end position="349"/>
    </location>
</feature>
<feature type="transmembrane region" description="Helical" evidence="6">
    <location>
        <begin position="262"/>
        <end position="283"/>
    </location>
</feature>